<sequence>MSRGGLAILGVLSMRKIFKWLQKKKRDADADYWKGFACRALELMLVFFFWLHLGGYEAIHPVNCIETIFTDTFVTANFVITCYSFKLDITSAISKLAVTNVLLKIVSISKKINNNAKETQFSVRSSIPHETRSAPSLQLPQLHVTKALSPPKRSVASTSYDAPIATSLIKEMDPRHLLINVGLLRCLSLMCFDWNRLMKLVEHGLMTLKELQATDDAILELLVRKDASDRRFKEFLDSYESESPVKVRESLAMFKKEREDMKQCVRVVKYSGKEADRSITLCELWLSLAALLPGVTPA</sequence>
<organism evidence="1 2">
    <name type="scientific">Rhamnella rubrinervis</name>
    <dbReference type="NCBI Taxonomy" id="2594499"/>
    <lineage>
        <taxon>Eukaryota</taxon>
        <taxon>Viridiplantae</taxon>
        <taxon>Streptophyta</taxon>
        <taxon>Embryophyta</taxon>
        <taxon>Tracheophyta</taxon>
        <taxon>Spermatophyta</taxon>
        <taxon>Magnoliopsida</taxon>
        <taxon>eudicotyledons</taxon>
        <taxon>Gunneridae</taxon>
        <taxon>Pentapetalae</taxon>
        <taxon>rosids</taxon>
        <taxon>fabids</taxon>
        <taxon>Rosales</taxon>
        <taxon>Rhamnaceae</taxon>
        <taxon>rhamnoid group</taxon>
        <taxon>Rhamneae</taxon>
        <taxon>Rhamnella</taxon>
    </lineage>
</organism>
<gene>
    <name evidence="1" type="ORF">FNV43_RR10519</name>
</gene>
<comment type="caution">
    <text evidence="1">The sequence shown here is derived from an EMBL/GenBank/DDBJ whole genome shotgun (WGS) entry which is preliminary data.</text>
</comment>
<keyword evidence="2" id="KW-1185">Reference proteome</keyword>
<proteinExistence type="predicted"/>
<dbReference type="AlphaFoldDB" id="A0A8K0MH03"/>
<accession>A0A8K0MH03</accession>
<protein>
    <submittedName>
        <fullName evidence="1">Uncharacterized protein</fullName>
    </submittedName>
</protein>
<name>A0A8K0MH03_9ROSA</name>
<evidence type="ECO:0000313" key="2">
    <source>
        <dbReference type="Proteomes" id="UP000796880"/>
    </source>
</evidence>
<reference evidence="1" key="1">
    <citation type="submission" date="2020-03" db="EMBL/GenBank/DDBJ databases">
        <title>A high-quality chromosome-level genome assembly of a woody plant with both climbing and erect habits, Rhamnella rubrinervis.</title>
        <authorList>
            <person name="Lu Z."/>
            <person name="Yang Y."/>
            <person name="Zhu X."/>
            <person name="Sun Y."/>
        </authorList>
    </citation>
    <scope>NUCLEOTIDE SEQUENCE</scope>
    <source>
        <strain evidence="1">BYM</strain>
        <tissue evidence="1">Leaf</tissue>
    </source>
</reference>
<dbReference type="EMBL" id="VOIH02000005">
    <property type="protein sequence ID" value="KAF3445343.1"/>
    <property type="molecule type" value="Genomic_DNA"/>
</dbReference>
<evidence type="ECO:0000313" key="1">
    <source>
        <dbReference type="EMBL" id="KAF3445343.1"/>
    </source>
</evidence>
<dbReference type="Proteomes" id="UP000796880">
    <property type="component" value="Unassembled WGS sequence"/>
</dbReference>